<gene>
    <name evidence="1" type="ORF">Theba_1280</name>
</gene>
<sequence length="217" mass="24018">MTGKRFSSAYSGFLLLSEHGSQDQDGKTSSGRRFRNQQTLSHPSRLLGCLSHCHPELVSGSVFPSSKDPLGGRWNFDWQTVFISAQRVLAPKRTTALKTKMVKQVQADVFGISKHCRTRLAFSNVLNLVIPNLFRDLCLHLRRILSEYGGPLTVDPKLFLRNSLTSGDVLRRITSALASLLISEAGGPLTDKAIYSQIFEDLPGSLSPSYDKIRLAV</sequence>
<dbReference type="Proteomes" id="UP000002881">
    <property type="component" value="Chromosome"/>
</dbReference>
<reference evidence="1 2" key="1">
    <citation type="journal article" date="2012" name="Genome Biol. Evol.">
        <title>Genome Sequence of the Mesophilic Thermotogales Bacterium Mesotoga prima MesG1.Ag.4.2 Reveals the Largest Thermotogales Genome To Date.</title>
        <authorList>
            <person name="Zhaxybayeva O."/>
            <person name="Swithers K.S."/>
            <person name="Foght J."/>
            <person name="Green A.G."/>
            <person name="Bruce D."/>
            <person name="Detter C."/>
            <person name="Han S."/>
            <person name="Teshima H."/>
            <person name="Han J."/>
            <person name="Woyke T."/>
            <person name="Pitluck S."/>
            <person name="Nolan M."/>
            <person name="Ivanova N."/>
            <person name="Pati A."/>
            <person name="Land M.L."/>
            <person name="Dlutek M."/>
            <person name="Doolittle W.F."/>
            <person name="Noll K.M."/>
            <person name="Nesbo C.L."/>
        </authorList>
    </citation>
    <scope>NUCLEOTIDE SEQUENCE [LARGE SCALE GENOMIC DNA]</scope>
    <source>
        <strain evidence="2">mesG1.Ag.4.2</strain>
    </source>
</reference>
<evidence type="ECO:0000313" key="2">
    <source>
        <dbReference type="Proteomes" id="UP000002881"/>
    </source>
</evidence>
<dbReference type="KEGG" id="mpg:Theba_1280"/>
<dbReference type="HOGENOM" id="CLU_1271056_0_0_0"/>
<dbReference type="STRING" id="660470.Theba_1280"/>
<organism evidence="1 2">
    <name type="scientific">Mesotoga prima MesG1.Ag.4.2</name>
    <dbReference type="NCBI Taxonomy" id="660470"/>
    <lineage>
        <taxon>Bacteria</taxon>
        <taxon>Thermotogati</taxon>
        <taxon>Thermotogota</taxon>
        <taxon>Thermotogae</taxon>
        <taxon>Kosmotogales</taxon>
        <taxon>Kosmotogaceae</taxon>
        <taxon>Mesotoga</taxon>
    </lineage>
</organism>
<dbReference type="AlphaFoldDB" id="I2F4W5"/>
<protein>
    <submittedName>
        <fullName evidence="1">Uncharacterized protein</fullName>
    </submittedName>
</protein>
<name>I2F4W5_9BACT</name>
<dbReference type="EMBL" id="CP003532">
    <property type="protein sequence ID" value="AFK06968.1"/>
    <property type="molecule type" value="Genomic_DNA"/>
</dbReference>
<evidence type="ECO:0000313" key="1">
    <source>
        <dbReference type="EMBL" id="AFK06968.1"/>
    </source>
</evidence>
<keyword evidence="2" id="KW-1185">Reference proteome</keyword>
<proteinExistence type="predicted"/>
<accession>I2F4W5</accession>